<dbReference type="Pfam" id="PF01061">
    <property type="entry name" value="ABC2_membrane"/>
    <property type="match status" value="1"/>
</dbReference>
<feature type="transmembrane region" description="Helical" evidence="6">
    <location>
        <begin position="34"/>
        <end position="54"/>
    </location>
</feature>
<dbReference type="GO" id="GO:0043190">
    <property type="term" value="C:ATP-binding cassette (ABC) transporter complex"/>
    <property type="evidence" value="ECO:0007669"/>
    <property type="project" value="InterPro"/>
</dbReference>
<feature type="transmembrane region" description="Helical" evidence="6">
    <location>
        <begin position="112"/>
        <end position="135"/>
    </location>
</feature>
<dbReference type="PANTHER" id="PTHR43229">
    <property type="entry name" value="NODULATION PROTEIN J"/>
    <property type="match status" value="1"/>
</dbReference>
<keyword evidence="3 6" id="KW-1133">Transmembrane helix</keyword>
<comment type="subcellular location">
    <subcellularLocation>
        <location evidence="6">Cell membrane</location>
        <topology evidence="6">Multi-pass membrane protein</topology>
    </subcellularLocation>
    <subcellularLocation>
        <location evidence="1">Membrane</location>
        <topology evidence="1">Multi-pass membrane protein</topology>
    </subcellularLocation>
</comment>
<comment type="similarity">
    <text evidence="6">Belongs to the ABC-2 integral membrane protein family.</text>
</comment>
<gene>
    <name evidence="8" type="ORF">FOE78_05990</name>
</gene>
<evidence type="ECO:0000256" key="4">
    <source>
        <dbReference type="ARBA" id="ARBA00023136"/>
    </source>
</evidence>
<dbReference type="GO" id="GO:0140359">
    <property type="term" value="F:ABC-type transporter activity"/>
    <property type="evidence" value="ECO:0007669"/>
    <property type="project" value="InterPro"/>
</dbReference>
<reference evidence="8 9" key="1">
    <citation type="submission" date="2019-07" db="EMBL/GenBank/DDBJ databases">
        <title>Microlunatus dokdonensis sp. nov. isolated from the rhizospheric soil of the wild plant Elymus tsukushiensis.</title>
        <authorList>
            <person name="Ghim S.-Y."/>
            <person name="Hwang Y.-J."/>
            <person name="Son J.-S."/>
            <person name="Shin J.-H."/>
        </authorList>
    </citation>
    <scope>NUCLEOTIDE SEQUENCE [LARGE SCALE GENOMIC DNA]</scope>
    <source>
        <strain evidence="8 9">KUDC0627</strain>
    </source>
</reference>
<accession>A0A516PWF5</accession>
<organism evidence="8 9">
    <name type="scientific">Microlunatus elymi</name>
    <dbReference type="NCBI Taxonomy" id="2596828"/>
    <lineage>
        <taxon>Bacteria</taxon>
        <taxon>Bacillati</taxon>
        <taxon>Actinomycetota</taxon>
        <taxon>Actinomycetes</taxon>
        <taxon>Propionibacteriales</taxon>
        <taxon>Propionibacteriaceae</taxon>
        <taxon>Microlunatus</taxon>
    </lineage>
</organism>
<feature type="transmembrane region" description="Helical" evidence="6">
    <location>
        <begin position="179"/>
        <end position="198"/>
    </location>
</feature>
<feature type="transmembrane region" description="Helical" evidence="6">
    <location>
        <begin position="147"/>
        <end position="172"/>
    </location>
</feature>
<name>A0A516PWF5_9ACTN</name>
<proteinExistence type="inferred from homology"/>
<dbReference type="GO" id="GO:0046677">
    <property type="term" value="P:response to antibiotic"/>
    <property type="evidence" value="ECO:0007669"/>
    <property type="project" value="UniProtKB-KW"/>
</dbReference>
<dbReference type="EMBL" id="CP041692">
    <property type="protein sequence ID" value="QDP95514.1"/>
    <property type="molecule type" value="Genomic_DNA"/>
</dbReference>
<keyword evidence="5" id="KW-0046">Antibiotic resistance</keyword>
<keyword evidence="2 6" id="KW-0812">Transmembrane</keyword>
<feature type="transmembrane region" description="Helical" evidence="6">
    <location>
        <begin position="66"/>
        <end position="91"/>
    </location>
</feature>
<dbReference type="PROSITE" id="PS51012">
    <property type="entry name" value="ABC_TM2"/>
    <property type="match status" value="1"/>
</dbReference>
<keyword evidence="4 6" id="KW-0472">Membrane</keyword>
<feature type="domain" description="ABC transmembrane type-2" evidence="7">
    <location>
        <begin position="33"/>
        <end position="256"/>
    </location>
</feature>
<dbReference type="AlphaFoldDB" id="A0A516PWF5"/>
<dbReference type="PIRSF" id="PIRSF006648">
    <property type="entry name" value="DrrB"/>
    <property type="match status" value="1"/>
</dbReference>
<feature type="transmembrane region" description="Helical" evidence="6">
    <location>
        <begin position="230"/>
        <end position="253"/>
    </location>
</feature>
<dbReference type="OrthoDB" id="63188at2"/>
<evidence type="ECO:0000256" key="6">
    <source>
        <dbReference type="RuleBase" id="RU361157"/>
    </source>
</evidence>
<evidence type="ECO:0000313" key="9">
    <source>
        <dbReference type="Proteomes" id="UP000319263"/>
    </source>
</evidence>
<evidence type="ECO:0000256" key="5">
    <source>
        <dbReference type="ARBA" id="ARBA00023251"/>
    </source>
</evidence>
<keyword evidence="6" id="KW-1003">Cell membrane</keyword>
<dbReference type="Proteomes" id="UP000319263">
    <property type="component" value="Chromosome"/>
</dbReference>
<dbReference type="InterPro" id="IPR051784">
    <property type="entry name" value="Nod_factor_ABC_transporter"/>
</dbReference>
<dbReference type="InterPro" id="IPR000412">
    <property type="entry name" value="ABC_2_transport"/>
</dbReference>
<dbReference type="KEGG" id="mik:FOE78_05990"/>
<evidence type="ECO:0000256" key="1">
    <source>
        <dbReference type="ARBA" id="ARBA00004141"/>
    </source>
</evidence>
<dbReference type="RefSeq" id="WP_143985484.1">
    <property type="nucleotide sequence ID" value="NZ_CP041692.1"/>
</dbReference>
<protein>
    <recommendedName>
        <fullName evidence="6">Transport permease protein</fullName>
    </recommendedName>
</protein>
<keyword evidence="6" id="KW-0813">Transport</keyword>
<evidence type="ECO:0000256" key="2">
    <source>
        <dbReference type="ARBA" id="ARBA00022692"/>
    </source>
</evidence>
<evidence type="ECO:0000259" key="7">
    <source>
        <dbReference type="PROSITE" id="PS51012"/>
    </source>
</evidence>
<dbReference type="InterPro" id="IPR047817">
    <property type="entry name" value="ABC2_TM_bact-type"/>
</dbReference>
<keyword evidence="9" id="KW-1185">Reference proteome</keyword>
<evidence type="ECO:0000313" key="8">
    <source>
        <dbReference type="EMBL" id="QDP95514.1"/>
    </source>
</evidence>
<evidence type="ECO:0000256" key="3">
    <source>
        <dbReference type="ARBA" id="ARBA00022989"/>
    </source>
</evidence>
<dbReference type="PANTHER" id="PTHR43229:SF2">
    <property type="entry name" value="NODULATION PROTEIN J"/>
    <property type="match status" value="1"/>
</dbReference>
<sequence>MTAAVAQTRQAGRRPAPLHYLIHSVRLTARNTGFTVFSVITPLVLYVVFSQIFGKQSNDTGGIDWAALYMVSMAAYGSLGAAMGGGAQLAVERRSGWFRQLTITTLRPREFLLAKAAVIMIMVLPALILVFVAGYVVGGVRAPFGSWLAALLLMWASLIPMTIMGLVIGLWVKAETVQPLNVLVMLVMALLGGLWFPAQLMPDAMQTIAKLMPSYWLASLGRYPIIGGSFPWQGVLVLLGWTIALTILGALGYRRAAANSKR</sequence>
<dbReference type="InterPro" id="IPR013525">
    <property type="entry name" value="ABC2_TM"/>
</dbReference>